<dbReference type="Pfam" id="PF00701">
    <property type="entry name" value="DHDPS"/>
    <property type="match status" value="1"/>
</dbReference>
<dbReference type="RefSeq" id="WP_004590457.1">
    <property type="nucleotide sequence ID" value="NZ_APMM01000016.1"/>
</dbReference>
<dbReference type="GO" id="GO:0019877">
    <property type="term" value="P:diaminopimelate biosynthetic process"/>
    <property type="evidence" value="ECO:0007669"/>
    <property type="project" value="UniProtKB-UniRule"/>
</dbReference>
<evidence type="ECO:0000256" key="3">
    <source>
        <dbReference type="ARBA" id="ARBA00012086"/>
    </source>
</evidence>
<dbReference type="GO" id="GO:0009089">
    <property type="term" value="P:lysine biosynthetic process via diaminopimelate"/>
    <property type="evidence" value="ECO:0007669"/>
    <property type="project" value="UniProtKB-UniRule"/>
</dbReference>
<comment type="similarity">
    <text evidence="11">Belongs to the DapA family.</text>
</comment>
<feature type="active site" description="Schiff-base intermediate with substrate" evidence="11 12">
    <location>
        <position position="160"/>
    </location>
</feature>
<comment type="caution">
    <text evidence="11">Was originally thought to be a dihydrodipicolinate synthase (DHDPS), catalyzing the condensation of (S)-aspartate-beta-semialdehyde [(S)-ASA] and pyruvate to dihydrodipicolinate (DHDP). However, it was shown in E.coli that the product of the enzymatic reaction is not dihydrodipicolinate but in fact (4S)-4-hydroxy-2,3,4,5-tetrahydro-(2S)-dipicolinic acid (HTPA), and that the consecutive dehydration reaction leading to DHDP is not spontaneous but catalyzed by DapB.</text>
</comment>
<feature type="binding site" evidence="11 13">
    <location>
        <position position="43"/>
    </location>
    <ligand>
        <name>pyruvate</name>
        <dbReference type="ChEBI" id="CHEBI:15361"/>
    </ligand>
</feature>
<dbReference type="PANTHER" id="PTHR12128:SF66">
    <property type="entry name" value="4-HYDROXY-2-OXOGLUTARATE ALDOLASE, MITOCHONDRIAL"/>
    <property type="match status" value="1"/>
</dbReference>
<dbReference type="STRING" id="1069083.GCA_000371805_00769"/>
<dbReference type="GO" id="GO:0008840">
    <property type="term" value="F:4-hydroxy-tetrahydrodipicolinate synthase activity"/>
    <property type="evidence" value="ECO:0007669"/>
    <property type="project" value="UniProtKB-UniRule"/>
</dbReference>
<evidence type="ECO:0000256" key="9">
    <source>
        <dbReference type="ARBA" id="ARBA00023270"/>
    </source>
</evidence>
<dbReference type="OrthoDB" id="33636at2157"/>
<dbReference type="UniPathway" id="UPA00034">
    <property type="reaction ID" value="UER00017"/>
</dbReference>
<comment type="function">
    <text evidence="1 11">Catalyzes the condensation of (S)-aspartate-beta-semialdehyde [(S)-ASA] and pyruvate to 4-hydroxy-tetrahydrodipicolinate (HTPA).</text>
</comment>
<keyword evidence="9 11" id="KW-0704">Schiff base</keyword>
<feature type="site" description="L-lysine inhibitor binding" evidence="14">
    <location>
        <position position="82"/>
    </location>
</feature>
<evidence type="ECO:0000256" key="8">
    <source>
        <dbReference type="ARBA" id="ARBA00023239"/>
    </source>
</evidence>
<dbReference type="EC" id="4.3.3.7" evidence="3 11"/>
<dbReference type="GO" id="GO:0005737">
    <property type="term" value="C:cytoplasm"/>
    <property type="evidence" value="ECO:0007669"/>
    <property type="project" value="UniProtKB-SubCell"/>
</dbReference>
<feature type="site" description="Part of a proton relay during catalysis" evidence="11 14">
    <location>
        <position position="105"/>
    </location>
</feature>
<proteinExistence type="inferred from homology"/>
<dbReference type="AlphaFoldDB" id="N6VZ57"/>
<evidence type="ECO:0000256" key="12">
    <source>
        <dbReference type="PIRSR" id="PIRSR001365-1"/>
    </source>
</evidence>
<comment type="subunit">
    <text evidence="11">Homotetramer; dimer of dimers.</text>
</comment>
<dbReference type="GO" id="GO:0008675">
    <property type="term" value="F:2-dehydro-3-deoxy-phosphogluconate aldolase activity"/>
    <property type="evidence" value="ECO:0007669"/>
    <property type="project" value="UniProtKB-ARBA"/>
</dbReference>
<comment type="catalytic activity">
    <reaction evidence="10 11">
        <text>L-aspartate 4-semialdehyde + pyruvate = (2S,4S)-4-hydroxy-2,3,4,5-tetrahydrodipicolinate + H2O + H(+)</text>
        <dbReference type="Rhea" id="RHEA:34171"/>
        <dbReference type="ChEBI" id="CHEBI:15361"/>
        <dbReference type="ChEBI" id="CHEBI:15377"/>
        <dbReference type="ChEBI" id="CHEBI:15378"/>
        <dbReference type="ChEBI" id="CHEBI:67139"/>
        <dbReference type="ChEBI" id="CHEBI:537519"/>
        <dbReference type="EC" id="4.3.3.7"/>
    </reaction>
</comment>
<evidence type="ECO:0000256" key="11">
    <source>
        <dbReference type="HAMAP-Rule" id="MF_00418"/>
    </source>
</evidence>
<evidence type="ECO:0000256" key="4">
    <source>
        <dbReference type="ARBA" id="ARBA00022490"/>
    </source>
</evidence>
<feature type="active site" description="Proton donor/acceptor" evidence="11 12">
    <location>
        <position position="131"/>
    </location>
</feature>
<reference evidence="15 16" key="1">
    <citation type="journal article" date="2013" name="Genome Announc.">
        <title>Draft Genome Sequence of a Highly Flagellated, Fast-Swimming Archaeon, Methanocaldococcus villosus Strain KIN24-T80 (DSM 22612).</title>
        <authorList>
            <person name="Thennarasu S."/>
            <person name="Polireddy D."/>
            <person name="Antony A."/>
            <person name="Yada M.R."/>
            <person name="Algarawi S."/>
            <person name="Sivakumar N."/>
        </authorList>
    </citation>
    <scope>NUCLEOTIDE SEQUENCE [LARGE SCALE GENOMIC DNA]</scope>
    <source>
        <strain evidence="15 16">KIN24-T80</strain>
    </source>
</reference>
<dbReference type="InterPro" id="IPR005263">
    <property type="entry name" value="DapA"/>
</dbReference>
<keyword evidence="4 11" id="KW-0963">Cytoplasm</keyword>
<dbReference type="InterPro" id="IPR002220">
    <property type="entry name" value="DapA-like"/>
</dbReference>
<evidence type="ECO:0000256" key="6">
    <source>
        <dbReference type="ARBA" id="ARBA00022915"/>
    </source>
</evidence>
<evidence type="ECO:0000256" key="2">
    <source>
        <dbReference type="ARBA" id="ARBA00005120"/>
    </source>
</evidence>
<dbReference type="PROSITE" id="PS00665">
    <property type="entry name" value="DHDPS_1"/>
    <property type="match status" value="1"/>
</dbReference>
<keyword evidence="6 11" id="KW-0220">Diaminopimelate biosynthesis</keyword>
<dbReference type="PROSITE" id="PS00666">
    <property type="entry name" value="DHDPS_2"/>
    <property type="match status" value="1"/>
</dbReference>
<dbReference type="PRINTS" id="PR00146">
    <property type="entry name" value="DHPICSNTHASE"/>
</dbReference>
<dbReference type="Gene3D" id="3.20.20.70">
    <property type="entry name" value="Aldolase class I"/>
    <property type="match status" value="1"/>
</dbReference>
<dbReference type="HAMAP" id="MF_00418">
    <property type="entry name" value="DapA"/>
    <property type="match status" value="1"/>
</dbReference>
<evidence type="ECO:0000313" key="15">
    <source>
        <dbReference type="EMBL" id="ENN96412.1"/>
    </source>
</evidence>
<comment type="subcellular location">
    <subcellularLocation>
        <location evidence="11">Cytoplasm</location>
    </subcellularLocation>
</comment>
<evidence type="ECO:0000256" key="7">
    <source>
        <dbReference type="ARBA" id="ARBA00023154"/>
    </source>
</evidence>
<dbReference type="SMART" id="SM01130">
    <property type="entry name" value="DHDPS"/>
    <property type="match status" value="1"/>
</dbReference>
<comment type="caution">
    <text evidence="15">The sequence shown here is derived from an EMBL/GenBank/DDBJ whole genome shotgun (WGS) entry which is preliminary data.</text>
</comment>
<sequence length="287" mass="31366">MYGVFPAIITPFKNGNIDYESLERHINFLIDNGVDGIVVAGTTGESATLSHDEHKELIERSVEIVNGRVKLVAGAGSNSTKEAVELSTFAEDVGADAVLSITPYYNKPTQQGLIKHFSEIAKAINLPIILYNVPSRTGINLEPETAKYLFDEFSNIVAIKEANPNLSQVSELVRYGITVLSGNDELTLPILALGGKGVISVVANITPKEMVELVHSALKGDFDKAKEIHYKLYPLMKALFIETNPIPVKTALSMLGRCSSELRSPLCEMSEKNKKILEKVLRDLGLL</sequence>
<feature type="binding site" evidence="11 13">
    <location>
        <position position="199"/>
    </location>
    <ligand>
        <name>pyruvate</name>
        <dbReference type="ChEBI" id="CHEBI:15361"/>
    </ligand>
</feature>
<feature type="site" description="L-lysine inhibitor binding; via carbonyl oxygen" evidence="14">
    <location>
        <position position="47"/>
    </location>
</feature>
<evidence type="ECO:0000256" key="1">
    <source>
        <dbReference type="ARBA" id="ARBA00003294"/>
    </source>
</evidence>
<dbReference type="InterPro" id="IPR020624">
    <property type="entry name" value="Schiff_base-form_aldolases_CS"/>
</dbReference>
<evidence type="ECO:0000256" key="13">
    <source>
        <dbReference type="PIRSR" id="PIRSR001365-2"/>
    </source>
</evidence>
<keyword evidence="8 11" id="KW-0456">Lyase</keyword>
<dbReference type="CDD" id="cd00950">
    <property type="entry name" value="DHDPS"/>
    <property type="match status" value="1"/>
</dbReference>
<dbReference type="SUPFAM" id="SSF51569">
    <property type="entry name" value="Aldolase"/>
    <property type="match status" value="1"/>
</dbReference>
<dbReference type="InterPro" id="IPR013785">
    <property type="entry name" value="Aldolase_TIM"/>
</dbReference>
<evidence type="ECO:0000256" key="14">
    <source>
        <dbReference type="PIRSR" id="PIRSR001365-3"/>
    </source>
</evidence>
<dbReference type="Proteomes" id="UP000053695">
    <property type="component" value="Unassembled WGS sequence"/>
</dbReference>
<feature type="site" description="L-lysine inhibitor binding" evidence="14">
    <location>
        <position position="104"/>
    </location>
</feature>
<keyword evidence="5 11" id="KW-0028">Amino-acid biosynthesis</keyword>
<evidence type="ECO:0000313" key="16">
    <source>
        <dbReference type="Proteomes" id="UP000053695"/>
    </source>
</evidence>
<feature type="site" description="Part of a proton relay during catalysis" evidence="11 14">
    <location>
        <position position="42"/>
    </location>
</feature>
<dbReference type="NCBIfam" id="TIGR00674">
    <property type="entry name" value="dapA"/>
    <property type="match status" value="1"/>
</dbReference>
<name>N6VZ57_9EURY</name>
<keyword evidence="16" id="KW-1185">Reference proteome</keyword>
<dbReference type="EMBL" id="APMM01000016">
    <property type="protein sequence ID" value="ENN96412.1"/>
    <property type="molecule type" value="Genomic_DNA"/>
</dbReference>
<keyword evidence="7 11" id="KW-0457">Lysine biosynthesis</keyword>
<evidence type="ECO:0000256" key="5">
    <source>
        <dbReference type="ARBA" id="ARBA00022605"/>
    </source>
</evidence>
<dbReference type="PIRSF" id="PIRSF001365">
    <property type="entry name" value="DHDPS"/>
    <property type="match status" value="1"/>
</dbReference>
<dbReference type="PATRIC" id="fig|1069083.5.peg.492"/>
<organism evidence="15 16">
    <name type="scientific">Methanocaldococcus villosus KIN24-T80</name>
    <dbReference type="NCBI Taxonomy" id="1069083"/>
    <lineage>
        <taxon>Archaea</taxon>
        <taxon>Methanobacteriati</taxon>
        <taxon>Methanobacteriota</taxon>
        <taxon>Methanomada group</taxon>
        <taxon>Methanococci</taxon>
        <taxon>Methanococcales</taxon>
        <taxon>Methanocaldococcaceae</taxon>
        <taxon>Methanocaldococcus</taxon>
    </lineage>
</organism>
<protein>
    <recommendedName>
        <fullName evidence="3 11">4-hydroxy-tetrahydrodipicolinate synthase</fullName>
        <shortName evidence="11">HTPA synthase</shortName>
        <ecNumber evidence="3 11">4.3.3.7</ecNumber>
    </recommendedName>
</protein>
<gene>
    <name evidence="11" type="primary">dapA</name>
    <name evidence="15" type="ORF">J422_02514</name>
</gene>
<comment type="pathway">
    <text evidence="2 11">Amino-acid biosynthesis; L-lysine biosynthesis via DAP pathway; (S)-tetrahydrodipicolinate from L-aspartate: step 3/4.</text>
</comment>
<feature type="site" description="L-lysine inhibitor binding" evidence="14">
    <location>
        <position position="78"/>
    </location>
</feature>
<evidence type="ECO:0000256" key="10">
    <source>
        <dbReference type="ARBA" id="ARBA00047836"/>
    </source>
</evidence>
<accession>N6VZ57</accession>
<dbReference type="PANTHER" id="PTHR12128">
    <property type="entry name" value="DIHYDRODIPICOLINATE SYNTHASE"/>
    <property type="match status" value="1"/>
</dbReference>
<dbReference type="InterPro" id="IPR020625">
    <property type="entry name" value="Schiff_base-form_aldolases_AS"/>
</dbReference>